<sequence length="89" mass="10401">MLFKIIFGTLSGTVGCLVAIIQGIFYIACFILLFQMLCEIHFWTFLSWGILWITLLIAIIVMAYKFSYNALVKEKERREDITKEKIDKD</sequence>
<evidence type="ECO:0000313" key="2">
    <source>
        <dbReference type="EMBL" id="MCK8624833.1"/>
    </source>
</evidence>
<comment type="caution">
    <text evidence="2">The sequence shown here is derived from an EMBL/GenBank/DDBJ whole genome shotgun (WGS) entry which is preliminary data.</text>
</comment>
<keyword evidence="1" id="KW-1133">Transmembrane helix</keyword>
<dbReference type="RefSeq" id="WP_248601726.1">
    <property type="nucleotide sequence ID" value="NZ_CAXMLZ010000002.1"/>
</dbReference>
<keyword evidence="3" id="KW-1185">Reference proteome</keyword>
<keyword evidence="1" id="KW-0472">Membrane</keyword>
<gene>
    <name evidence="2" type="ORF">LNP07_04810</name>
</gene>
<accession>A0ABT0I281</accession>
<dbReference type="Proteomes" id="UP001522905">
    <property type="component" value="Unassembled WGS sequence"/>
</dbReference>
<protein>
    <submittedName>
        <fullName evidence="2">Uncharacterized protein</fullName>
    </submittedName>
</protein>
<keyword evidence="1" id="KW-0812">Transmembrane</keyword>
<feature type="transmembrane region" description="Helical" evidence="1">
    <location>
        <begin position="40"/>
        <end position="64"/>
    </location>
</feature>
<proteinExistence type="predicted"/>
<dbReference type="EMBL" id="JAJIAO010000004">
    <property type="protein sequence ID" value="MCK8624833.1"/>
    <property type="molecule type" value="Genomic_DNA"/>
</dbReference>
<name>A0ABT0I281_9LACO</name>
<evidence type="ECO:0000256" key="1">
    <source>
        <dbReference type="SAM" id="Phobius"/>
    </source>
</evidence>
<feature type="transmembrane region" description="Helical" evidence="1">
    <location>
        <begin position="12"/>
        <end position="34"/>
    </location>
</feature>
<evidence type="ECO:0000313" key="3">
    <source>
        <dbReference type="Proteomes" id="UP001522905"/>
    </source>
</evidence>
<organism evidence="2 3">
    <name type="scientific">Apilactobacillus xinyiensis</name>
    <dbReference type="NCBI Taxonomy" id="2841032"/>
    <lineage>
        <taxon>Bacteria</taxon>
        <taxon>Bacillati</taxon>
        <taxon>Bacillota</taxon>
        <taxon>Bacilli</taxon>
        <taxon>Lactobacillales</taxon>
        <taxon>Lactobacillaceae</taxon>
        <taxon>Apilactobacillus</taxon>
    </lineage>
</organism>
<reference evidence="2 3" key="1">
    <citation type="submission" date="2021-11" db="EMBL/GenBank/DDBJ databases">
        <title>Comparative genomics of bee honey and flower isolates.</title>
        <authorList>
            <person name="Bechtner J.D."/>
            <person name="Gallus M.K."/>
            <person name="Ehrmann M."/>
        </authorList>
    </citation>
    <scope>NUCLEOTIDE SEQUENCE [LARGE SCALE GENOMIC DNA]</scope>
    <source>
        <strain evidence="2 3">M161</strain>
    </source>
</reference>
<dbReference type="PROSITE" id="PS51257">
    <property type="entry name" value="PROKAR_LIPOPROTEIN"/>
    <property type="match status" value="1"/>
</dbReference>